<accession>A0A3M0KLV3</accession>
<dbReference type="AlphaFoldDB" id="A0A3M0KLV3"/>
<sequence>MGDTELMEQVKGRVTKLIKGLEHLFNRIRGNGQKLIHEEVPPEHKEELLYCAVTKYWARLSREVLEPSSLEMFRNHLDSIPCLVLWDAPAQAERLDQDDQLWSLPA</sequence>
<protein>
    <submittedName>
        <fullName evidence="1">Uncharacterized protein</fullName>
    </submittedName>
</protein>
<proteinExistence type="predicted"/>
<organism evidence="1 2">
    <name type="scientific">Hirundo rustica rustica</name>
    <dbReference type="NCBI Taxonomy" id="333673"/>
    <lineage>
        <taxon>Eukaryota</taxon>
        <taxon>Metazoa</taxon>
        <taxon>Chordata</taxon>
        <taxon>Craniata</taxon>
        <taxon>Vertebrata</taxon>
        <taxon>Euteleostomi</taxon>
        <taxon>Archelosauria</taxon>
        <taxon>Archosauria</taxon>
        <taxon>Dinosauria</taxon>
        <taxon>Saurischia</taxon>
        <taxon>Theropoda</taxon>
        <taxon>Coelurosauria</taxon>
        <taxon>Aves</taxon>
        <taxon>Neognathae</taxon>
        <taxon>Neoaves</taxon>
        <taxon>Telluraves</taxon>
        <taxon>Australaves</taxon>
        <taxon>Passeriformes</taxon>
        <taxon>Sylvioidea</taxon>
        <taxon>Hirundinidae</taxon>
        <taxon>Hirundo</taxon>
    </lineage>
</organism>
<name>A0A3M0KLV3_HIRRU</name>
<keyword evidence="2" id="KW-1185">Reference proteome</keyword>
<evidence type="ECO:0000313" key="2">
    <source>
        <dbReference type="Proteomes" id="UP000269221"/>
    </source>
</evidence>
<evidence type="ECO:0000313" key="1">
    <source>
        <dbReference type="EMBL" id="RMC12214.1"/>
    </source>
</evidence>
<gene>
    <name evidence="1" type="ORF">DUI87_09725</name>
</gene>
<comment type="caution">
    <text evidence="1">The sequence shown here is derived from an EMBL/GenBank/DDBJ whole genome shotgun (WGS) entry which is preliminary data.</text>
</comment>
<dbReference type="Proteomes" id="UP000269221">
    <property type="component" value="Unassembled WGS sequence"/>
</dbReference>
<reference evidence="1 2" key="1">
    <citation type="submission" date="2018-07" db="EMBL/GenBank/DDBJ databases">
        <title>A high quality draft genome assembly of the barn swallow (H. rustica rustica).</title>
        <authorList>
            <person name="Formenti G."/>
            <person name="Chiara M."/>
            <person name="Poveda L."/>
            <person name="Francoijs K.-J."/>
            <person name="Bonisoli-Alquati A."/>
            <person name="Canova L."/>
            <person name="Gianfranceschi L."/>
            <person name="Horner D.S."/>
            <person name="Saino N."/>
        </authorList>
    </citation>
    <scope>NUCLEOTIDE SEQUENCE [LARGE SCALE GENOMIC DNA]</scope>
    <source>
        <strain evidence="1">Chelidonia</strain>
        <tissue evidence="1">Blood</tissue>
    </source>
</reference>
<dbReference type="OrthoDB" id="9401490at2759"/>
<dbReference type="EMBL" id="QRBI01000106">
    <property type="protein sequence ID" value="RMC12214.1"/>
    <property type="molecule type" value="Genomic_DNA"/>
</dbReference>